<protein>
    <recommendedName>
        <fullName evidence="8">Zn(2)-C6 fungal-type domain-containing protein</fullName>
    </recommendedName>
</protein>
<evidence type="ECO:0000313" key="10">
    <source>
        <dbReference type="Proteomes" id="UP001149165"/>
    </source>
</evidence>
<comment type="subcellular location">
    <subcellularLocation>
        <location evidence="1">Nucleus</location>
    </subcellularLocation>
</comment>
<keyword evidence="6" id="KW-0539">Nucleus</keyword>
<dbReference type="AlphaFoldDB" id="A0A9W9KJD4"/>
<dbReference type="Pfam" id="PF04082">
    <property type="entry name" value="Fungal_trans"/>
    <property type="match status" value="1"/>
</dbReference>
<evidence type="ECO:0000256" key="3">
    <source>
        <dbReference type="ARBA" id="ARBA00023015"/>
    </source>
</evidence>
<evidence type="ECO:0000259" key="8">
    <source>
        <dbReference type="PROSITE" id="PS50048"/>
    </source>
</evidence>
<dbReference type="Pfam" id="PF00172">
    <property type="entry name" value="Zn_clus"/>
    <property type="match status" value="1"/>
</dbReference>
<dbReference type="PANTHER" id="PTHR31001:SF45">
    <property type="entry name" value="ZN(II)2CYS6 TRANSCRIPTION FACTOR (EUROFUNG)"/>
    <property type="match status" value="1"/>
</dbReference>
<proteinExistence type="predicted"/>
<feature type="compositionally biased region" description="Acidic residues" evidence="7">
    <location>
        <begin position="104"/>
        <end position="116"/>
    </location>
</feature>
<name>A0A9W9KJD4_9EURO</name>
<dbReference type="CDD" id="cd00067">
    <property type="entry name" value="GAL4"/>
    <property type="match status" value="1"/>
</dbReference>
<dbReference type="GO" id="GO:0008270">
    <property type="term" value="F:zinc ion binding"/>
    <property type="evidence" value="ECO:0007669"/>
    <property type="project" value="InterPro"/>
</dbReference>
<keyword evidence="4" id="KW-0238">DNA-binding</keyword>
<dbReference type="Proteomes" id="UP001149165">
    <property type="component" value="Unassembled WGS sequence"/>
</dbReference>
<feature type="compositionally biased region" description="Polar residues" evidence="7">
    <location>
        <begin position="121"/>
        <end position="130"/>
    </location>
</feature>
<reference evidence="9" key="2">
    <citation type="journal article" date="2023" name="IMA Fungus">
        <title>Comparative genomic study of the Penicillium genus elucidates a diverse pangenome and 15 lateral gene transfer events.</title>
        <authorList>
            <person name="Petersen C."/>
            <person name="Sorensen T."/>
            <person name="Nielsen M.R."/>
            <person name="Sondergaard T.E."/>
            <person name="Sorensen J.L."/>
            <person name="Fitzpatrick D.A."/>
            <person name="Frisvad J.C."/>
            <person name="Nielsen K.L."/>
        </authorList>
    </citation>
    <scope>NUCLEOTIDE SEQUENCE</scope>
    <source>
        <strain evidence="9">IBT 30069</strain>
    </source>
</reference>
<dbReference type="InterPro" id="IPR007219">
    <property type="entry name" value="XnlR_reg_dom"/>
</dbReference>
<dbReference type="SUPFAM" id="SSF57701">
    <property type="entry name" value="Zn2/Cys6 DNA-binding domain"/>
    <property type="match status" value="1"/>
</dbReference>
<keyword evidence="2" id="KW-0479">Metal-binding</keyword>
<evidence type="ECO:0000256" key="4">
    <source>
        <dbReference type="ARBA" id="ARBA00023125"/>
    </source>
</evidence>
<evidence type="ECO:0000313" key="9">
    <source>
        <dbReference type="EMBL" id="KAJ5108824.1"/>
    </source>
</evidence>
<keyword evidence="5" id="KW-0804">Transcription</keyword>
<dbReference type="EMBL" id="JAPQKH010000003">
    <property type="protein sequence ID" value="KAJ5108824.1"/>
    <property type="molecule type" value="Genomic_DNA"/>
</dbReference>
<feature type="compositionally biased region" description="Basic and acidic residues" evidence="7">
    <location>
        <begin position="93"/>
        <end position="103"/>
    </location>
</feature>
<dbReference type="SMART" id="SM00066">
    <property type="entry name" value="GAL4"/>
    <property type="match status" value="1"/>
</dbReference>
<accession>A0A9W9KJD4</accession>
<dbReference type="OrthoDB" id="2269373at2759"/>
<dbReference type="CDD" id="cd12148">
    <property type="entry name" value="fungal_TF_MHR"/>
    <property type="match status" value="1"/>
</dbReference>
<dbReference type="InterPro" id="IPR036864">
    <property type="entry name" value="Zn2-C6_fun-type_DNA-bd_sf"/>
</dbReference>
<reference evidence="9" key="1">
    <citation type="submission" date="2022-11" db="EMBL/GenBank/DDBJ databases">
        <authorList>
            <person name="Petersen C."/>
        </authorList>
    </citation>
    <scope>NUCLEOTIDE SEQUENCE</scope>
    <source>
        <strain evidence="9">IBT 30069</strain>
    </source>
</reference>
<dbReference type="GO" id="GO:0000981">
    <property type="term" value="F:DNA-binding transcription factor activity, RNA polymerase II-specific"/>
    <property type="evidence" value="ECO:0007669"/>
    <property type="project" value="InterPro"/>
</dbReference>
<organism evidence="9 10">
    <name type="scientific">Penicillium angulare</name>
    <dbReference type="NCBI Taxonomy" id="116970"/>
    <lineage>
        <taxon>Eukaryota</taxon>
        <taxon>Fungi</taxon>
        <taxon>Dikarya</taxon>
        <taxon>Ascomycota</taxon>
        <taxon>Pezizomycotina</taxon>
        <taxon>Eurotiomycetes</taxon>
        <taxon>Eurotiomycetidae</taxon>
        <taxon>Eurotiales</taxon>
        <taxon>Aspergillaceae</taxon>
        <taxon>Penicillium</taxon>
    </lineage>
</organism>
<dbReference type="Gene3D" id="4.10.240.10">
    <property type="entry name" value="Zn(2)-C6 fungal-type DNA-binding domain"/>
    <property type="match status" value="1"/>
</dbReference>
<feature type="domain" description="Zn(2)-C6 fungal-type" evidence="8">
    <location>
        <begin position="30"/>
        <end position="57"/>
    </location>
</feature>
<feature type="region of interest" description="Disordered" evidence="7">
    <location>
        <begin position="93"/>
        <end position="134"/>
    </location>
</feature>
<dbReference type="GO" id="GO:0006351">
    <property type="term" value="P:DNA-templated transcription"/>
    <property type="evidence" value="ECO:0007669"/>
    <property type="project" value="InterPro"/>
</dbReference>
<comment type="caution">
    <text evidence="9">The sequence shown here is derived from an EMBL/GenBank/DDBJ whole genome shotgun (WGS) entry which is preliminary data.</text>
</comment>
<dbReference type="GO" id="GO:0005634">
    <property type="term" value="C:nucleus"/>
    <property type="evidence" value="ECO:0007669"/>
    <property type="project" value="UniProtKB-SubCell"/>
</dbReference>
<evidence type="ECO:0000256" key="1">
    <source>
        <dbReference type="ARBA" id="ARBA00004123"/>
    </source>
</evidence>
<gene>
    <name evidence="9" type="ORF">N7456_005499</name>
</gene>
<keyword evidence="10" id="KW-1185">Reference proteome</keyword>
<dbReference type="SMART" id="SM00906">
    <property type="entry name" value="Fungal_trans"/>
    <property type="match status" value="1"/>
</dbReference>
<evidence type="ECO:0000256" key="6">
    <source>
        <dbReference type="ARBA" id="ARBA00023242"/>
    </source>
</evidence>
<dbReference type="InterPro" id="IPR001138">
    <property type="entry name" value="Zn2Cys6_DnaBD"/>
</dbReference>
<dbReference type="InterPro" id="IPR050613">
    <property type="entry name" value="Sec_Metabolite_Reg"/>
</dbReference>
<evidence type="ECO:0000256" key="5">
    <source>
        <dbReference type="ARBA" id="ARBA00023163"/>
    </source>
</evidence>
<sequence>MATERKNSNLPDPRAGQPPTSLPKSRRVLACVACQQRKVKCDRKFPCANCLRQRIPCIPSGQPRPRKRRFPERELLTRLRRYEDLLRENKVKFEPLHGHKNPNDDMDEGISEDEGHDDLTESSPATSARSENAYEPKNLWKAMSQDFRYSNKPSKSAKDACRMREALGKMTWDQRFADDDHIILGSRRGLVDLAALHPEPVHIFRLWQIYLENVNPLFKVTHTPSLQGKVIEASSNTANIEPRLEALMFSVYCMAIQSLAAETCQSIFGLSRDDLLTKYQFGCQQALLNCQFLRSDDRECLTALFLFLYSLQSNTNPRTLSSMIALAIRMAQRMGIHSESFLSRCTVFEAEMRRRVWWSLMLFDSRVGELSEMKTSSMNPTWDCKPPMNVNDSDLWVEMKEPPVARGKVSEAIFVVVRSQIADHVRHSSFHLEFLNPALKHIANMLHSGGDVAALDKKIKDEYLKFCDEENPLHFMTIWALRAQVSKYYLLECYARFLDSTSPPTDTESDAFVEHALCMLYSDTKIYTSPLSKGFIWLLQYYFPFPAFIHVMHDLKKRPTGGHAARAWTVMNDNFEARFVSVDEVHAPLFAMFANVILRKWEGIEEILKQSGASTVPPKLVTSIKRKLSDIANQTPDPNAEEPDYRLGTIFDQISVPATMGMGANMGMSMGVGMGADAGLGAECLFDGLGGQSTLFGPDPRLFPNIDQPALTADMNHLTWMSMMWGSRERLGWRDP</sequence>
<feature type="region of interest" description="Disordered" evidence="7">
    <location>
        <begin position="1"/>
        <end position="24"/>
    </location>
</feature>
<evidence type="ECO:0000256" key="2">
    <source>
        <dbReference type="ARBA" id="ARBA00022723"/>
    </source>
</evidence>
<evidence type="ECO:0000256" key="7">
    <source>
        <dbReference type="SAM" id="MobiDB-lite"/>
    </source>
</evidence>
<keyword evidence="3" id="KW-0805">Transcription regulation</keyword>
<dbReference type="PANTHER" id="PTHR31001">
    <property type="entry name" value="UNCHARACTERIZED TRANSCRIPTIONAL REGULATORY PROTEIN"/>
    <property type="match status" value="1"/>
</dbReference>
<dbReference type="PROSITE" id="PS50048">
    <property type="entry name" value="ZN2_CY6_FUNGAL_2"/>
    <property type="match status" value="1"/>
</dbReference>
<dbReference type="GO" id="GO:0003677">
    <property type="term" value="F:DNA binding"/>
    <property type="evidence" value="ECO:0007669"/>
    <property type="project" value="UniProtKB-KW"/>
</dbReference>